<feature type="transmembrane region" description="Helical" evidence="5">
    <location>
        <begin position="359"/>
        <end position="377"/>
    </location>
</feature>
<proteinExistence type="predicted"/>
<dbReference type="PANTHER" id="PTHR43424">
    <property type="entry name" value="LOCUS PUTATIVE PROTEIN 1-RELATED"/>
    <property type="match status" value="1"/>
</dbReference>
<dbReference type="AlphaFoldDB" id="A0A483IJD7"/>
<organism evidence="6">
    <name type="scientific">Klebsiella pneumoniae</name>
    <dbReference type="NCBI Taxonomy" id="573"/>
    <lineage>
        <taxon>Bacteria</taxon>
        <taxon>Pseudomonadati</taxon>
        <taxon>Pseudomonadota</taxon>
        <taxon>Gammaproteobacteria</taxon>
        <taxon>Enterobacterales</taxon>
        <taxon>Enterobacteriaceae</taxon>
        <taxon>Klebsiella/Raoultella group</taxon>
        <taxon>Klebsiella</taxon>
        <taxon>Klebsiella pneumoniae complex</taxon>
    </lineage>
</organism>
<feature type="transmembrane region" description="Helical" evidence="5">
    <location>
        <begin position="45"/>
        <end position="65"/>
    </location>
</feature>
<feature type="transmembrane region" description="Helical" evidence="5">
    <location>
        <begin position="108"/>
        <end position="131"/>
    </location>
</feature>
<dbReference type="EMBL" id="SDCJ01000031">
    <property type="protein sequence ID" value="TCX33896.1"/>
    <property type="molecule type" value="Genomic_DNA"/>
</dbReference>
<evidence type="ECO:0000256" key="2">
    <source>
        <dbReference type="ARBA" id="ARBA00022692"/>
    </source>
</evidence>
<dbReference type="RefSeq" id="WP_023282823.1">
    <property type="nucleotide sequence ID" value="NZ_CAAGTA010000001.1"/>
</dbReference>
<dbReference type="Pfam" id="PF01943">
    <property type="entry name" value="Polysacc_synt"/>
    <property type="match status" value="1"/>
</dbReference>
<feature type="transmembrane region" description="Helical" evidence="5">
    <location>
        <begin position="209"/>
        <end position="230"/>
    </location>
</feature>
<dbReference type="InterPro" id="IPR052556">
    <property type="entry name" value="PolySynth_Transporter"/>
</dbReference>
<feature type="transmembrane region" description="Helical" evidence="5">
    <location>
        <begin position="287"/>
        <end position="306"/>
    </location>
</feature>
<keyword evidence="3 5" id="KW-1133">Transmembrane helix</keyword>
<evidence type="ECO:0000256" key="4">
    <source>
        <dbReference type="ARBA" id="ARBA00023136"/>
    </source>
</evidence>
<sequence>MNKKILFNSIWMVSEKIVSIFGLFFVTSFVAKYVGPYIYGEIAYVSSLFQITLVIAQLGSDVIIFKRLSKNKISGIRLLKTTVPIRIFIYSLVSIPIVILNFDINSHTINYFIIASFFACLFSSLDVYSIYYNVRLESKKNAMINVVGLVISLIIRWVIAYFKLPAETLSIPIVVTTLIPFILRSIMFNRMENDGVNINRRKVFKYSRYLLLTGMTFVISAVSVAIYTRLSIWFLDYFYGKSYVGIFSIAVSLASSWSFVLLAIITSSFPQIFSENKDLEAIRKAGNLGRVILVISIFIIIFIYLIGGYLLQLLYGEKYSSSFEPLIILSISTMVSSLGVISSRFIAKYSGYSYLAKKTIVVLFLSACFNYYSVKYYGMQGAAWATLATELFSLTVLNYFFKHGIVFKVHKNILFRTSSKVS</sequence>
<protein>
    <submittedName>
        <fullName evidence="6">Polysaccharide biosynthesis protein</fullName>
    </submittedName>
</protein>
<dbReference type="InterPro" id="IPR002797">
    <property type="entry name" value="Polysacc_synth"/>
</dbReference>
<keyword evidence="4 5" id="KW-0472">Membrane</keyword>
<dbReference type="PANTHER" id="PTHR43424:SF1">
    <property type="entry name" value="LOCUS PUTATIVE PROTEIN 1-RELATED"/>
    <property type="match status" value="1"/>
</dbReference>
<feature type="transmembrane region" description="Helical" evidence="5">
    <location>
        <begin position="85"/>
        <end position="102"/>
    </location>
</feature>
<reference evidence="6" key="1">
    <citation type="submission" date="2019-01" db="EMBL/GenBank/DDBJ databases">
        <authorList>
            <person name="Lista F."/>
            <person name="Anselmo A."/>
        </authorList>
    </citation>
    <scope>NUCLEOTIDE SEQUENCE</scope>
    <source>
        <strain evidence="6">13S</strain>
    </source>
</reference>
<name>A0A483IJD7_KLEPN</name>
<feature type="transmembrane region" description="Helical" evidence="5">
    <location>
        <begin position="242"/>
        <end position="266"/>
    </location>
</feature>
<feature type="transmembrane region" description="Helical" evidence="5">
    <location>
        <begin position="143"/>
        <end position="162"/>
    </location>
</feature>
<evidence type="ECO:0000313" key="6">
    <source>
        <dbReference type="EMBL" id="TCX33896.1"/>
    </source>
</evidence>
<feature type="transmembrane region" description="Helical" evidence="5">
    <location>
        <begin position="326"/>
        <end position="347"/>
    </location>
</feature>
<comment type="subcellular location">
    <subcellularLocation>
        <location evidence="1">Membrane</location>
        <topology evidence="1">Multi-pass membrane protein</topology>
    </subcellularLocation>
</comment>
<keyword evidence="2 5" id="KW-0812">Transmembrane</keyword>
<evidence type="ECO:0000256" key="5">
    <source>
        <dbReference type="SAM" id="Phobius"/>
    </source>
</evidence>
<comment type="caution">
    <text evidence="6">The sequence shown here is derived from an EMBL/GenBank/DDBJ whole genome shotgun (WGS) entry which is preliminary data.</text>
</comment>
<feature type="transmembrane region" description="Helical" evidence="5">
    <location>
        <begin position="168"/>
        <end position="188"/>
    </location>
</feature>
<gene>
    <name evidence="6" type="ORF">ETE75_25245</name>
</gene>
<feature type="transmembrane region" description="Helical" evidence="5">
    <location>
        <begin position="383"/>
        <end position="401"/>
    </location>
</feature>
<evidence type="ECO:0000256" key="1">
    <source>
        <dbReference type="ARBA" id="ARBA00004141"/>
    </source>
</evidence>
<accession>A0A483IJD7</accession>
<dbReference type="GO" id="GO:0016020">
    <property type="term" value="C:membrane"/>
    <property type="evidence" value="ECO:0007669"/>
    <property type="project" value="UniProtKB-SubCell"/>
</dbReference>
<evidence type="ECO:0000256" key="3">
    <source>
        <dbReference type="ARBA" id="ARBA00022989"/>
    </source>
</evidence>